<evidence type="ECO:0000313" key="1">
    <source>
        <dbReference type="EMBL" id="KAK0044669.1"/>
    </source>
</evidence>
<reference evidence="1" key="2">
    <citation type="submission" date="2023-04" db="EMBL/GenBank/DDBJ databases">
        <authorList>
            <person name="Bu L."/>
            <person name="Lu L."/>
            <person name="Laidemitt M.R."/>
            <person name="Zhang S.M."/>
            <person name="Mutuku M."/>
            <person name="Mkoji G."/>
            <person name="Steinauer M."/>
            <person name="Loker E.S."/>
        </authorList>
    </citation>
    <scope>NUCLEOTIDE SEQUENCE</scope>
    <source>
        <strain evidence="1">KasaAsao</strain>
        <tissue evidence="1">Whole Snail</tissue>
    </source>
</reference>
<comment type="caution">
    <text evidence="1">The sequence shown here is derived from an EMBL/GenBank/DDBJ whole genome shotgun (WGS) entry which is preliminary data.</text>
</comment>
<gene>
    <name evidence="1" type="ORF">Bpfe_025957</name>
</gene>
<accession>A0AAD8AYB2</accession>
<reference evidence="1" key="1">
    <citation type="journal article" date="2023" name="PLoS Negl. Trop. Dis.">
        <title>A genome sequence for Biomphalaria pfeifferi, the major vector snail for the human-infecting parasite Schistosoma mansoni.</title>
        <authorList>
            <person name="Bu L."/>
            <person name="Lu L."/>
            <person name="Laidemitt M.R."/>
            <person name="Zhang S.M."/>
            <person name="Mutuku M."/>
            <person name="Mkoji G."/>
            <person name="Steinauer M."/>
            <person name="Loker E.S."/>
        </authorList>
    </citation>
    <scope>NUCLEOTIDE SEQUENCE</scope>
    <source>
        <strain evidence="1">KasaAsao</strain>
    </source>
</reference>
<evidence type="ECO:0000313" key="2">
    <source>
        <dbReference type="Proteomes" id="UP001233172"/>
    </source>
</evidence>
<dbReference type="Proteomes" id="UP001233172">
    <property type="component" value="Unassembled WGS sequence"/>
</dbReference>
<dbReference type="EMBL" id="JASAOG010000194">
    <property type="protein sequence ID" value="KAK0044669.1"/>
    <property type="molecule type" value="Genomic_DNA"/>
</dbReference>
<dbReference type="AlphaFoldDB" id="A0AAD8AYB2"/>
<organism evidence="1 2">
    <name type="scientific">Biomphalaria pfeifferi</name>
    <name type="common">Bloodfluke planorb</name>
    <name type="synonym">Freshwater snail</name>
    <dbReference type="NCBI Taxonomy" id="112525"/>
    <lineage>
        <taxon>Eukaryota</taxon>
        <taxon>Metazoa</taxon>
        <taxon>Spiralia</taxon>
        <taxon>Lophotrochozoa</taxon>
        <taxon>Mollusca</taxon>
        <taxon>Gastropoda</taxon>
        <taxon>Heterobranchia</taxon>
        <taxon>Euthyneura</taxon>
        <taxon>Panpulmonata</taxon>
        <taxon>Hygrophila</taxon>
        <taxon>Lymnaeoidea</taxon>
        <taxon>Planorbidae</taxon>
        <taxon>Biomphalaria</taxon>
    </lineage>
</organism>
<name>A0AAD8AYB2_BIOPF</name>
<sequence length="118" mass="12817">MNAVNKRMDSFLVQLVTKLEEVNEQVCTIVKPIGISTSLNNSDETFGAILNKTEEQIATISRCINNPLLNGDAVDGSAVYGCDSEPCKIGSHDKKPDICCDNPEHRSEHVNAIPACTQ</sequence>
<protein>
    <submittedName>
        <fullName evidence="1">Oxysterol-binding protein-related protein 6</fullName>
    </submittedName>
</protein>
<keyword evidence="2" id="KW-1185">Reference proteome</keyword>
<proteinExistence type="predicted"/>